<organism evidence="7 8">
    <name type="scientific">Agrobacterium deltaense NCPPB 1641</name>
    <dbReference type="NCBI Taxonomy" id="1183425"/>
    <lineage>
        <taxon>Bacteria</taxon>
        <taxon>Pseudomonadati</taxon>
        <taxon>Pseudomonadota</taxon>
        <taxon>Alphaproteobacteria</taxon>
        <taxon>Hyphomicrobiales</taxon>
        <taxon>Rhizobiaceae</taxon>
        <taxon>Rhizobium/Agrobacterium group</taxon>
        <taxon>Agrobacterium</taxon>
    </lineage>
</organism>
<evidence type="ECO:0000256" key="5">
    <source>
        <dbReference type="ARBA" id="ARBA00023136"/>
    </source>
</evidence>
<dbReference type="InterPro" id="IPR043428">
    <property type="entry name" value="LivM-like"/>
</dbReference>
<sequence>MMNVAATTAGTQTPASSYGGPILAIAATLALTVATGLIDLRLATDMLIYLTLAQLWNLLAGYAGLVSVGQQAFVGLGGYGLYFAAAVLGVPTLPAILLGGIASLVASAVASVFIFRLKGAYFAIGTWVIAEICRLSVAVTPQLGGGSGASLPASVVRAIGVSRDVREFAFLTMALFMAIVTILAVTLLLRSRFGIALVAIRDSERAAEALGVDAMRIKRTVYIAVAFMTGVLGALIFLMKLRFTPDAAFSVLDWTAYVLFIVVIGGSGRLEGPFVGTIVFFALRAAFSSFGPIYLVVLGMAAIAVMLFAPSGLWGLVVRWTGFEPLRYRRNSSIN</sequence>
<evidence type="ECO:0000256" key="1">
    <source>
        <dbReference type="ARBA" id="ARBA00004651"/>
    </source>
</evidence>
<evidence type="ECO:0000256" key="3">
    <source>
        <dbReference type="ARBA" id="ARBA00022692"/>
    </source>
</evidence>
<dbReference type="CDD" id="cd06581">
    <property type="entry name" value="TM_PBP1_LivM_like"/>
    <property type="match status" value="1"/>
</dbReference>
<protein>
    <submittedName>
        <fullName evidence="7">ABC transporter permease protein</fullName>
    </submittedName>
</protein>
<evidence type="ECO:0000256" key="4">
    <source>
        <dbReference type="ARBA" id="ARBA00022989"/>
    </source>
</evidence>
<comment type="subcellular location">
    <subcellularLocation>
        <location evidence="1">Cell membrane</location>
        <topology evidence="1">Multi-pass membrane protein</topology>
    </subcellularLocation>
</comment>
<evidence type="ECO:0000256" key="2">
    <source>
        <dbReference type="ARBA" id="ARBA00022475"/>
    </source>
</evidence>
<dbReference type="EMBL" id="FCNP01000050">
    <property type="protein sequence ID" value="CVI64043.1"/>
    <property type="molecule type" value="Genomic_DNA"/>
</dbReference>
<dbReference type="AlphaFoldDB" id="A0A1S7UAW5"/>
<comment type="caution">
    <text evidence="7">The sequence shown here is derived from an EMBL/GenBank/DDBJ whole genome shotgun (WGS) entry which is preliminary data.</text>
</comment>
<keyword evidence="2" id="KW-1003">Cell membrane</keyword>
<feature type="transmembrane region" description="Helical" evidence="6">
    <location>
        <begin position="81"/>
        <end position="114"/>
    </location>
</feature>
<feature type="transmembrane region" description="Helical" evidence="6">
    <location>
        <begin position="47"/>
        <end position="69"/>
    </location>
</feature>
<dbReference type="PANTHER" id="PTHR30482:SF17">
    <property type="entry name" value="ABC TRANSPORTER ATP-BINDING PROTEIN"/>
    <property type="match status" value="1"/>
</dbReference>
<reference evidence="7" key="1">
    <citation type="submission" date="2016-01" db="EMBL/GenBank/DDBJ databases">
        <authorList>
            <person name="Regsiter A."/>
            <person name="william w."/>
        </authorList>
    </citation>
    <scope>NUCLEOTIDE SEQUENCE</scope>
    <source>
        <strain evidence="7">NCPPB 1641</strain>
    </source>
</reference>
<feature type="transmembrane region" description="Helical" evidence="6">
    <location>
        <begin position="168"/>
        <end position="189"/>
    </location>
</feature>
<evidence type="ECO:0000256" key="6">
    <source>
        <dbReference type="SAM" id="Phobius"/>
    </source>
</evidence>
<dbReference type="GO" id="GO:0005886">
    <property type="term" value="C:plasma membrane"/>
    <property type="evidence" value="ECO:0007669"/>
    <property type="project" value="UniProtKB-SubCell"/>
</dbReference>
<proteinExistence type="predicted"/>
<name>A0A1S7UAW5_9HYPH</name>
<accession>A0A1S7UAW5</accession>
<dbReference type="Proteomes" id="UP000192140">
    <property type="component" value="Unassembled WGS sequence"/>
</dbReference>
<feature type="transmembrane region" description="Helical" evidence="6">
    <location>
        <begin position="20"/>
        <end position="40"/>
    </location>
</feature>
<feature type="transmembrane region" description="Helical" evidence="6">
    <location>
        <begin position="221"/>
        <end position="241"/>
    </location>
</feature>
<evidence type="ECO:0000313" key="7">
    <source>
        <dbReference type="EMBL" id="CVI64043.1"/>
    </source>
</evidence>
<feature type="transmembrane region" description="Helical" evidence="6">
    <location>
        <begin position="301"/>
        <end position="320"/>
    </location>
</feature>
<dbReference type="InterPro" id="IPR001851">
    <property type="entry name" value="ABC_transp_permease"/>
</dbReference>
<keyword evidence="4 6" id="KW-1133">Transmembrane helix</keyword>
<keyword evidence="5 6" id="KW-0472">Membrane</keyword>
<dbReference type="Pfam" id="PF02653">
    <property type="entry name" value="BPD_transp_2"/>
    <property type="match status" value="1"/>
</dbReference>
<dbReference type="PANTHER" id="PTHR30482">
    <property type="entry name" value="HIGH-AFFINITY BRANCHED-CHAIN AMINO ACID TRANSPORT SYSTEM PERMEASE"/>
    <property type="match status" value="1"/>
</dbReference>
<gene>
    <name evidence="7" type="ORF">AGR7A_pAt30091</name>
</gene>
<keyword evidence="8" id="KW-1185">Reference proteome</keyword>
<dbReference type="GO" id="GO:0015658">
    <property type="term" value="F:branched-chain amino acid transmembrane transporter activity"/>
    <property type="evidence" value="ECO:0007669"/>
    <property type="project" value="InterPro"/>
</dbReference>
<evidence type="ECO:0000313" key="8">
    <source>
        <dbReference type="Proteomes" id="UP000192140"/>
    </source>
</evidence>
<keyword evidence="3 6" id="KW-0812">Transmembrane</keyword>